<dbReference type="InterPro" id="IPR029063">
    <property type="entry name" value="SAM-dependent_MTases_sf"/>
</dbReference>
<dbReference type="InterPro" id="IPR002052">
    <property type="entry name" value="DNA_methylase_N6_adenine_CS"/>
</dbReference>
<evidence type="ECO:0000256" key="1">
    <source>
        <dbReference type="ARBA" id="ARBA00022490"/>
    </source>
</evidence>
<dbReference type="InterPro" id="IPR050210">
    <property type="entry name" value="tRNA_Adenine-N(6)_MTase"/>
</dbReference>
<proteinExistence type="inferred from homology"/>
<comment type="subcellular location">
    <subcellularLocation>
        <location evidence="6">Cytoplasm</location>
    </subcellularLocation>
</comment>
<dbReference type="InterPro" id="IPR007848">
    <property type="entry name" value="Small_mtfrase_dom"/>
</dbReference>
<evidence type="ECO:0000256" key="4">
    <source>
        <dbReference type="ARBA" id="ARBA00022691"/>
    </source>
</evidence>
<dbReference type="EMBL" id="VYQF01000003">
    <property type="protein sequence ID" value="KAA9038444.1"/>
    <property type="molecule type" value="Genomic_DNA"/>
</dbReference>
<dbReference type="GO" id="GO:0005737">
    <property type="term" value="C:cytoplasm"/>
    <property type="evidence" value="ECO:0007669"/>
    <property type="project" value="UniProtKB-SubCell"/>
</dbReference>
<keyword evidence="2 6" id="KW-0489">Methyltransferase</keyword>
<dbReference type="Gene3D" id="3.40.50.150">
    <property type="entry name" value="Vaccinia Virus protein VP39"/>
    <property type="match status" value="1"/>
</dbReference>
<dbReference type="PANTHER" id="PTHR47739">
    <property type="entry name" value="TRNA1(VAL) (ADENINE(37)-N6)-METHYLTRANSFERASE"/>
    <property type="match status" value="1"/>
</dbReference>
<keyword evidence="9" id="KW-1185">Reference proteome</keyword>
<dbReference type="GO" id="GO:0008033">
    <property type="term" value="P:tRNA processing"/>
    <property type="evidence" value="ECO:0007669"/>
    <property type="project" value="UniProtKB-UniRule"/>
</dbReference>
<evidence type="ECO:0000256" key="3">
    <source>
        <dbReference type="ARBA" id="ARBA00022679"/>
    </source>
</evidence>
<dbReference type="EC" id="2.1.1.223" evidence="6"/>
<comment type="caution">
    <text evidence="8">The sequence shown here is derived from an EMBL/GenBank/DDBJ whole genome shotgun (WGS) entry which is preliminary data.</text>
</comment>
<dbReference type="PROSITE" id="PS01131">
    <property type="entry name" value="RRNA_A_DIMETH"/>
    <property type="match status" value="1"/>
</dbReference>
<dbReference type="InterPro" id="IPR022882">
    <property type="entry name" value="tRNA_adenine-N6_MeTrfase"/>
</dbReference>
<dbReference type="Proteomes" id="UP000326903">
    <property type="component" value="Unassembled WGS sequence"/>
</dbReference>
<dbReference type="GO" id="GO:0016430">
    <property type="term" value="F:tRNA (adenine-N6)-methyltransferase activity"/>
    <property type="evidence" value="ECO:0007669"/>
    <property type="project" value="UniProtKB-UniRule"/>
</dbReference>
<evidence type="ECO:0000256" key="6">
    <source>
        <dbReference type="HAMAP-Rule" id="MF_01872"/>
    </source>
</evidence>
<dbReference type="GO" id="GO:0000179">
    <property type="term" value="F:rRNA (adenine-N6,N6-)-dimethyltransferase activity"/>
    <property type="evidence" value="ECO:0007669"/>
    <property type="project" value="InterPro"/>
</dbReference>
<evidence type="ECO:0000313" key="9">
    <source>
        <dbReference type="Proteomes" id="UP000326903"/>
    </source>
</evidence>
<dbReference type="HAMAP" id="MF_01872">
    <property type="entry name" value="tRNA_methyltr_YfiC"/>
    <property type="match status" value="1"/>
</dbReference>
<evidence type="ECO:0000256" key="2">
    <source>
        <dbReference type="ARBA" id="ARBA00022603"/>
    </source>
</evidence>
<protein>
    <recommendedName>
        <fullName evidence="6">tRNA1(Val) (adenine(37)-N6)-methyltransferase</fullName>
        <ecNumber evidence="6">2.1.1.223</ecNumber>
    </recommendedName>
    <alternativeName>
        <fullName evidence="6">tRNA m6A37 methyltransferase</fullName>
    </alternativeName>
</protein>
<dbReference type="PROSITE" id="PS00092">
    <property type="entry name" value="N6_MTASE"/>
    <property type="match status" value="1"/>
</dbReference>
<dbReference type="CDD" id="cd02440">
    <property type="entry name" value="AdoMet_MTases"/>
    <property type="match status" value="1"/>
</dbReference>
<dbReference type="AlphaFoldDB" id="A0A5J5IFP0"/>
<keyword evidence="4 6" id="KW-0949">S-adenosyl-L-methionine</keyword>
<evidence type="ECO:0000313" key="8">
    <source>
        <dbReference type="EMBL" id="KAA9038444.1"/>
    </source>
</evidence>
<dbReference type="GO" id="GO:0003676">
    <property type="term" value="F:nucleic acid binding"/>
    <property type="evidence" value="ECO:0007669"/>
    <property type="project" value="InterPro"/>
</dbReference>
<organism evidence="8 9">
    <name type="scientific">Ginsengibacter hankyongi</name>
    <dbReference type="NCBI Taxonomy" id="2607284"/>
    <lineage>
        <taxon>Bacteria</taxon>
        <taxon>Pseudomonadati</taxon>
        <taxon>Bacteroidota</taxon>
        <taxon>Chitinophagia</taxon>
        <taxon>Chitinophagales</taxon>
        <taxon>Chitinophagaceae</taxon>
        <taxon>Ginsengibacter</taxon>
    </lineage>
</organism>
<dbReference type="InterPro" id="IPR020596">
    <property type="entry name" value="rRNA_Ade_Mease_Trfase_CS"/>
</dbReference>
<dbReference type="PANTHER" id="PTHR47739:SF1">
    <property type="entry name" value="TRNA1(VAL) (ADENINE(37)-N6)-METHYLTRANSFERASE"/>
    <property type="match status" value="1"/>
</dbReference>
<dbReference type="Pfam" id="PF05175">
    <property type="entry name" value="MTS"/>
    <property type="match status" value="1"/>
</dbReference>
<dbReference type="SUPFAM" id="SSF53335">
    <property type="entry name" value="S-adenosyl-L-methionine-dependent methyltransferases"/>
    <property type="match status" value="1"/>
</dbReference>
<name>A0A5J5IFP0_9BACT</name>
<keyword evidence="1 6" id="KW-0963">Cytoplasm</keyword>
<gene>
    <name evidence="8" type="ORF">FW778_12820</name>
</gene>
<dbReference type="RefSeq" id="WP_150415119.1">
    <property type="nucleotide sequence ID" value="NZ_VYQF01000003.1"/>
</dbReference>
<accession>A0A5J5IFP0</accession>
<sequence length="240" mass="27352">MSNQYFQFKKFKVQQDKSSMKVCTDSCLFGAWIAAALEQKNISAETILDIGTGTGLLSMMLGQKSDACIDAVEIDINAFEQAKDNVGASPWHERIKLFHSNIKNFDPGLKYDLVISNPPFYENDLTAQDEGRNISKHSIALSLEELIIISKNLLSKDGTLAVLLPWHRTKLFEDVASKYSFFIKGKMQVKQTTSHNYFRTMLILTKTKSETIETELTIKNSENNYSDEFKSLLKDYYLYL</sequence>
<reference evidence="8 9" key="1">
    <citation type="submission" date="2019-09" db="EMBL/GenBank/DDBJ databases">
        <title>Draft genome sequence of Ginsengibacter sp. BR5-29.</title>
        <authorList>
            <person name="Im W.-T."/>
        </authorList>
    </citation>
    <scope>NUCLEOTIDE SEQUENCE [LARGE SCALE GENOMIC DNA]</scope>
    <source>
        <strain evidence="8 9">BR5-29</strain>
    </source>
</reference>
<keyword evidence="3 6" id="KW-0808">Transferase</keyword>
<keyword evidence="5 6" id="KW-0819">tRNA processing</keyword>
<comment type="catalytic activity">
    <reaction evidence="6">
        <text>adenosine(37) in tRNA1(Val) + S-adenosyl-L-methionine = N(6)-methyladenosine(37) in tRNA1(Val) + S-adenosyl-L-homocysteine + H(+)</text>
        <dbReference type="Rhea" id="RHEA:43160"/>
        <dbReference type="Rhea" id="RHEA-COMP:10369"/>
        <dbReference type="Rhea" id="RHEA-COMP:10370"/>
        <dbReference type="ChEBI" id="CHEBI:15378"/>
        <dbReference type="ChEBI" id="CHEBI:57856"/>
        <dbReference type="ChEBI" id="CHEBI:59789"/>
        <dbReference type="ChEBI" id="CHEBI:74411"/>
        <dbReference type="ChEBI" id="CHEBI:74449"/>
        <dbReference type="EC" id="2.1.1.223"/>
    </reaction>
</comment>
<feature type="domain" description="Methyltransferase small" evidence="7">
    <location>
        <begin position="37"/>
        <end position="134"/>
    </location>
</feature>
<evidence type="ECO:0000259" key="7">
    <source>
        <dbReference type="Pfam" id="PF05175"/>
    </source>
</evidence>
<evidence type="ECO:0000256" key="5">
    <source>
        <dbReference type="ARBA" id="ARBA00022694"/>
    </source>
</evidence>
<comment type="similarity">
    <text evidence="6">Belongs to the methyltransferase superfamily. tRNA (adenine-N(6)-)-methyltransferase family.</text>
</comment>
<comment type="function">
    <text evidence="6">Specifically methylates the adenine in position 37 of tRNA(1)(Val) (anticodon cmo5UAC).</text>
</comment>